<sequence>MRLFIFIFILILFTSQNLSARTEIEVLAPQEPGDEYWQALSKEVAKELVDFANTSLPINDELTLQLGGNDGPLFDPQTLTIQIPYFFLEEIHQRYSNAEPVLEDVSADEATQFALLHTLLHEYGHAYIFSWDIPIVGKEEDAVDNFATIILLDKFNNDHAAFVAADLFALEDLDTDAFTESHFWGEHSLDAQRYAASLCLIYGSNPEKYADLLNDELRDMNRDLFCVEEYESKRKNWSRIINSYSGKK</sequence>
<dbReference type="EMBL" id="MDAL01000014">
    <property type="protein sequence ID" value="PMN93374.1"/>
    <property type="molecule type" value="Genomic_DNA"/>
</dbReference>
<reference evidence="2" key="1">
    <citation type="submission" date="2016-07" db="EMBL/GenBank/DDBJ databases">
        <title>Nontailed viruses are major unrecognized killers of bacteria in the ocean.</title>
        <authorList>
            <person name="Kauffman K."/>
            <person name="Hussain F."/>
            <person name="Yang J."/>
            <person name="Arevalo P."/>
            <person name="Brown J."/>
            <person name="Cutler M."/>
            <person name="Kelly L."/>
            <person name="Polz M.F."/>
        </authorList>
    </citation>
    <scope>NUCLEOTIDE SEQUENCE [LARGE SCALE GENOMIC DNA]</scope>
    <source>
        <strain evidence="2">10N.261.45.A10</strain>
    </source>
</reference>
<dbReference type="Proteomes" id="UP000235387">
    <property type="component" value="Unassembled WGS sequence"/>
</dbReference>
<organism evidence="1 2">
    <name type="scientific">Enterovibrio norvegicus</name>
    <dbReference type="NCBI Taxonomy" id="188144"/>
    <lineage>
        <taxon>Bacteria</taxon>
        <taxon>Pseudomonadati</taxon>
        <taxon>Pseudomonadota</taxon>
        <taxon>Gammaproteobacteria</taxon>
        <taxon>Vibrionales</taxon>
        <taxon>Vibrionaceae</taxon>
        <taxon>Enterovibrio</taxon>
    </lineage>
</organism>
<evidence type="ECO:0000313" key="1">
    <source>
        <dbReference type="EMBL" id="PMN93374.1"/>
    </source>
</evidence>
<comment type="caution">
    <text evidence="1">The sequence shown here is derived from an EMBL/GenBank/DDBJ whole genome shotgun (WGS) entry which is preliminary data.</text>
</comment>
<proteinExistence type="predicted"/>
<dbReference type="Pfam" id="PF14247">
    <property type="entry name" value="DUF4344"/>
    <property type="match status" value="1"/>
</dbReference>
<accession>A0A2N7LDB8</accession>
<name>A0A2N7LDB8_9GAMM</name>
<gene>
    <name evidence="1" type="ORF">BCT23_13260</name>
</gene>
<dbReference type="RefSeq" id="WP_102390517.1">
    <property type="nucleotide sequence ID" value="NZ_MDAL01000014.1"/>
</dbReference>
<evidence type="ECO:0008006" key="3">
    <source>
        <dbReference type="Google" id="ProtNLM"/>
    </source>
</evidence>
<evidence type="ECO:0000313" key="2">
    <source>
        <dbReference type="Proteomes" id="UP000235387"/>
    </source>
</evidence>
<protein>
    <recommendedName>
        <fullName evidence="3">Metallopeptidase</fullName>
    </recommendedName>
</protein>
<dbReference type="InterPro" id="IPR025644">
    <property type="entry name" value="DUF4344"/>
</dbReference>
<dbReference type="AlphaFoldDB" id="A0A2N7LDB8"/>